<dbReference type="Pfam" id="PF17900">
    <property type="entry name" value="Peptidase_M1_N"/>
    <property type="match status" value="1"/>
</dbReference>
<dbReference type="GO" id="GO:0008270">
    <property type="term" value="F:zinc ion binding"/>
    <property type="evidence" value="ECO:0007669"/>
    <property type="project" value="InterPro"/>
</dbReference>
<dbReference type="EMBL" id="JAIRBA010000021">
    <property type="protein sequence ID" value="MCG2419567.1"/>
    <property type="molecule type" value="Genomic_DNA"/>
</dbReference>
<dbReference type="Pfam" id="PF01433">
    <property type="entry name" value="Peptidase_M1"/>
    <property type="match status" value="1"/>
</dbReference>
<name>A0A9X1U3T1_9FLAO</name>
<dbReference type="RefSeq" id="WP_237603357.1">
    <property type="nucleotide sequence ID" value="NZ_JAIRBA010000021.1"/>
</dbReference>
<dbReference type="Proteomes" id="UP001139461">
    <property type="component" value="Unassembled WGS sequence"/>
</dbReference>
<evidence type="ECO:0000259" key="13">
    <source>
        <dbReference type="Pfam" id="PF17900"/>
    </source>
</evidence>
<evidence type="ECO:0000313" key="14">
    <source>
        <dbReference type="EMBL" id="MCG2419567.1"/>
    </source>
</evidence>
<comment type="catalytic activity">
    <reaction evidence="1">
        <text>Release of an N-terminal amino acid, Xaa-|-Yaa- from a peptide, amide or arylamide. Xaa is preferably Ala, but may be most amino acids including Pro (slow action). When a terminal hydrophobic residue is followed by a prolyl residue, the two may be released as an intact Xaa-Pro dipeptide.</text>
        <dbReference type="EC" id="3.4.11.2"/>
    </reaction>
</comment>
<comment type="cofactor">
    <cofactor evidence="2">
        <name>Zn(2+)</name>
        <dbReference type="ChEBI" id="CHEBI:29105"/>
    </cofactor>
</comment>
<dbReference type="SUPFAM" id="SSF63737">
    <property type="entry name" value="Leukotriene A4 hydrolase N-terminal domain"/>
    <property type="match status" value="1"/>
</dbReference>
<dbReference type="InterPro" id="IPR042097">
    <property type="entry name" value="Aminopeptidase_N-like_N_sf"/>
</dbReference>
<evidence type="ECO:0000256" key="2">
    <source>
        <dbReference type="ARBA" id="ARBA00001947"/>
    </source>
</evidence>
<dbReference type="PANTHER" id="PTHR11533">
    <property type="entry name" value="PROTEASE M1 ZINC METALLOPROTEASE"/>
    <property type="match status" value="1"/>
</dbReference>
<keyword evidence="11" id="KW-0482">Metalloprotease</keyword>
<dbReference type="GO" id="GO:0042277">
    <property type="term" value="F:peptide binding"/>
    <property type="evidence" value="ECO:0007669"/>
    <property type="project" value="TreeGrafter"/>
</dbReference>
<feature type="domain" description="Peptidase M1 membrane alanine aminopeptidase" evidence="12">
    <location>
        <begin position="232"/>
        <end position="431"/>
    </location>
</feature>
<evidence type="ECO:0000256" key="9">
    <source>
        <dbReference type="ARBA" id="ARBA00022801"/>
    </source>
</evidence>
<dbReference type="InterPro" id="IPR027268">
    <property type="entry name" value="Peptidase_M4/M1_CTD_sf"/>
</dbReference>
<dbReference type="InterPro" id="IPR014782">
    <property type="entry name" value="Peptidase_M1_dom"/>
</dbReference>
<keyword evidence="10" id="KW-0862">Zinc</keyword>
<proteinExistence type="inferred from homology"/>
<protein>
    <recommendedName>
        <fullName evidence="5">Aminopeptidase N</fullName>
        <ecNumber evidence="4">3.4.11.2</ecNumber>
    </recommendedName>
</protein>
<sequence>MWQRRFSTILFLLFFVFVATIKLQAQQTDVVNFLKIEASLGTVAIEKKIEGRFLTTFKILKETDSIFMDAINIQINDIETENFKITSDEKKVWFVGDFIAGETYKADFYYEMKPKQTLYFFGDEIWTQGQGKYTSHWLPSMDDVNDKIEFDLQFLAPVDKVVIANGKLIDFTNLHEVNTWRFNMKNPMSSYLVAFAIGDFKKKDLVSNSGIPIELYYKPKDSLKVEPTYRYSKQIFDFLETEIGVPYPWQNYKQVPVRDFLYAGMENTTATFFSEAFMVDSTGFNDRNYINVNAHELAHQWFGNLVTASANEHHWLQEGFATYYALLAERDVFGDDYYYWQLYQTAEQLKAMSDEGKGESLLNPKASSLTFYQKGAWALHILKELLGEDTFNLAVANYLLKYQFYNVTTEDFLDEVRAVTFVDITQWEEDWLYQSAFKAEDAYQSLLKSSFINQYFEISALRATPFSAKKNQLKNALTFPNDFIGQEAVYQLIDEPLSETLPLYKNAFESNNLYVRQAISLSLQTIPKVLQTDYESLLKDESYVTMESALYQLWTHFPEKRTDYLNQTKGIEGFQNKNIRQLWLALALITDGYENLKKENYLNELKRYTSTTYSFEIREKAFNYVNELQLWDLETLKNLAEACVHPTWRFAKSSKALLNNLLQDKKYHEQLKVLGRQVSSKAANYLNSILKE</sequence>
<evidence type="ECO:0000313" key="15">
    <source>
        <dbReference type="Proteomes" id="UP001139461"/>
    </source>
</evidence>
<dbReference type="PRINTS" id="PR00756">
    <property type="entry name" value="ALADIPTASE"/>
</dbReference>
<evidence type="ECO:0000256" key="7">
    <source>
        <dbReference type="ARBA" id="ARBA00022670"/>
    </source>
</evidence>
<dbReference type="PANTHER" id="PTHR11533:SF174">
    <property type="entry name" value="PUROMYCIN-SENSITIVE AMINOPEPTIDASE-RELATED"/>
    <property type="match status" value="1"/>
</dbReference>
<comment type="similarity">
    <text evidence="3">Belongs to the peptidase M1 family.</text>
</comment>
<dbReference type="InterPro" id="IPR045357">
    <property type="entry name" value="Aminopeptidase_N-like_N"/>
</dbReference>
<evidence type="ECO:0000259" key="12">
    <source>
        <dbReference type="Pfam" id="PF01433"/>
    </source>
</evidence>
<evidence type="ECO:0000256" key="11">
    <source>
        <dbReference type="ARBA" id="ARBA00023049"/>
    </source>
</evidence>
<dbReference type="GO" id="GO:0005737">
    <property type="term" value="C:cytoplasm"/>
    <property type="evidence" value="ECO:0007669"/>
    <property type="project" value="TreeGrafter"/>
</dbReference>
<dbReference type="InterPro" id="IPR001930">
    <property type="entry name" value="Peptidase_M1"/>
</dbReference>
<evidence type="ECO:0000256" key="4">
    <source>
        <dbReference type="ARBA" id="ARBA00012564"/>
    </source>
</evidence>
<evidence type="ECO:0000256" key="8">
    <source>
        <dbReference type="ARBA" id="ARBA00022723"/>
    </source>
</evidence>
<gene>
    <name evidence="14" type="ORF">K8089_11080</name>
</gene>
<evidence type="ECO:0000256" key="6">
    <source>
        <dbReference type="ARBA" id="ARBA00022438"/>
    </source>
</evidence>
<keyword evidence="15" id="KW-1185">Reference proteome</keyword>
<dbReference type="AlphaFoldDB" id="A0A9X1U3T1"/>
<evidence type="ECO:0000256" key="1">
    <source>
        <dbReference type="ARBA" id="ARBA00000098"/>
    </source>
</evidence>
<dbReference type="GO" id="GO:0016285">
    <property type="term" value="F:alanyl aminopeptidase activity"/>
    <property type="evidence" value="ECO:0007669"/>
    <property type="project" value="UniProtKB-EC"/>
</dbReference>
<reference evidence="14" key="1">
    <citation type="submission" date="2021-09" db="EMBL/GenBank/DDBJ databases">
        <title>Genome of Aequorivita sp. strain F47161.</title>
        <authorList>
            <person name="Wang Y."/>
        </authorList>
    </citation>
    <scope>NUCLEOTIDE SEQUENCE</scope>
    <source>
        <strain evidence="14">F47161</strain>
    </source>
</reference>
<dbReference type="Gene3D" id="1.10.390.10">
    <property type="entry name" value="Neutral Protease Domain 2"/>
    <property type="match status" value="1"/>
</dbReference>
<dbReference type="GO" id="GO:0006508">
    <property type="term" value="P:proteolysis"/>
    <property type="evidence" value="ECO:0007669"/>
    <property type="project" value="UniProtKB-KW"/>
</dbReference>
<dbReference type="SUPFAM" id="SSF55486">
    <property type="entry name" value="Metalloproteases ('zincins'), catalytic domain"/>
    <property type="match status" value="1"/>
</dbReference>
<keyword evidence="6" id="KW-0031">Aminopeptidase</keyword>
<dbReference type="GO" id="GO:0005615">
    <property type="term" value="C:extracellular space"/>
    <property type="evidence" value="ECO:0007669"/>
    <property type="project" value="TreeGrafter"/>
</dbReference>
<dbReference type="GO" id="GO:0016020">
    <property type="term" value="C:membrane"/>
    <property type="evidence" value="ECO:0007669"/>
    <property type="project" value="TreeGrafter"/>
</dbReference>
<dbReference type="CDD" id="cd09603">
    <property type="entry name" value="M1_APN_like"/>
    <property type="match status" value="1"/>
</dbReference>
<keyword evidence="9" id="KW-0378">Hydrolase</keyword>
<evidence type="ECO:0000256" key="5">
    <source>
        <dbReference type="ARBA" id="ARBA00015611"/>
    </source>
</evidence>
<dbReference type="GO" id="GO:0043171">
    <property type="term" value="P:peptide catabolic process"/>
    <property type="evidence" value="ECO:0007669"/>
    <property type="project" value="TreeGrafter"/>
</dbReference>
<keyword evidence="8" id="KW-0479">Metal-binding</keyword>
<dbReference type="InterPro" id="IPR050344">
    <property type="entry name" value="Peptidase_M1_aminopeptidases"/>
</dbReference>
<keyword evidence="7" id="KW-0645">Protease</keyword>
<dbReference type="EC" id="3.4.11.2" evidence="4"/>
<evidence type="ECO:0000256" key="3">
    <source>
        <dbReference type="ARBA" id="ARBA00010136"/>
    </source>
</evidence>
<accession>A0A9X1U3T1</accession>
<dbReference type="Gene3D" id="2.60.40.1730">
    <property type="entry name" value="tricorn interacting facor f3 domain"/>
    <property type="match status" value="1"/>
</dbReference>
<organism evidence="14 15">
    <name type="scientific">Aequorivita vitellina</name>
    <dbReference type="NCBI Taxonomy" id="2874475"/>
    <lineage>
        <taxon>Bacteria</taxon>
        <taxon>Pseudomonadati</taxon>
        <taxon>Bacteroidota</taxon>
        <taxon>Flavobacteriia</taxon>
        <taxon>Flavobacteriales</taxon>
        <taxon>Flavobacteriaceae</taxon>
        <taxon>Aequorivita</taxon>
    </lineage>
</organism>
<evidence type="ECO:0000256" key="10">
    <source>
        <dbReference type="ARBA" id="ARBA00022833"/>
    </source>
</evidence>
<comment type="caution">
    <text evidence="14">The sequence shown here is derived from an EMBL/GenBank/DDBJ whole genome shotgun (WGS) entry which is preliminary data.</text>
</comment>
<dbReference type="GO" id="GO:0070006">
    <property type="term" value="F:metalloaminopeptidase activity"/>
    <property type="evidence" value="ECO:0007669"/>
    <property type="project" value="TreeGrafter"/>
</dbReference>
<feature type="domain" description="Aminopeptidase N-like N-terminal" evidence="13">
    <location>
        <begin position="46"/>
        <end position="192"/>
    </location>
</feature>